<feature type="transmembrane region" description="Helical" evidence="8">
    <location>
        <begin position="115"/>
        <end position="132"/>
    </location>
</feature>
<keyword evidence="3" id="KW-1003">Cell membrane</keyword>
<evidence type="ECO:0000256" key="7">
    <source>
        <dbReference type="ARBA" id="ARBA00023136"/>
    </source>
</evidence>
<comment type="subcellular location">
    <subcellularLocation>
        <location evidence="1">Cell membrane</location>
        <topology evidence="1">Multi-pass membrane protein</topology>
    </subcellularLocation>
</comment>
<keyword evidence="2" id="KW-0813">Transport</keyword>
<name>A0ABR7DB35_9CLOT</name>
<comment type="caution">
    <text evidence="10">The sequence shown here is derived from an EMBL/GenBank/DDBJ whole genome shotgun (WGS) entry which is preliminary data.</text>
</comment>
<evidence type="ECO:0000256" key="4">
    <source>
        <dbReference type="ARBA" id="ARBA00022597"/>
    </source>
</evidence>
<dbReference type="EMBL" id="JACOOO010000012">
    <property type="protein sequence ID" value="MBC5628596.1"/>
    <property type="molecule type" value="Genomic_DNA"/>
</dbReference>
<gene>
    <name evidence="10" type="ORF">H8S20_06755</name>
</gene>
<organism evidence="10 11">
    <name type="scientific">Clostridium hominis</name>
    <dbReference type="NCBI Taxonomy" id="2763036"/>
    <lineage>
        <taxon>Bacteria</taxon>
        <taxon>Bacillati</taxon>
        <taxon>Bacillota</taxon>
        <taxon>Clostridia</taxon>
        <taxon>Eubacteriales</taxon>
        <taxon>Clostridiaceae</taxon>
        <taxon>Clostridium</taxon>
    </lineage>
</organism>
<keyword evidence="4 10" id="KW-0762">Sugar transport</keyword>
<feature type="transmembrane region" description="Helical" evidence="8">
    <location>
        <begin position="12"/>
        <end position="32"/>
    </location>
</feature>
<evidence type="ECO:0000259" key="9">
    <source>
        <dbReference type="Pfam" id="PF13303"/>
    </source>
</evidence>
<evidence type="ECO:0000256" key="6">
    <source>
        <dbReference type="ARBA" id="ARBA00022989"/>
    </source>
</evidence>
<evidence type="ECO:0000256" key="8">
    <source>
        <dbReference type="SAM" id="Phobius"/>
    </source>
</evidence>
<keyword evidence="7 8" id="KW-0472">Membrane</keyword>
<feature type="transmembrane region" description="Helical" evidence="8">
    <location>
        <begin position="44"/>
        <end position="69"/>
    </location>
</feature>
<feature type="transmembrane region" description="Helical" evidence="8">
    <location>
        <begin position="181"/>
        <end position="208"/>
    </location>
</feature>
<feature type="transmembrane region" description="Helical" evidence="8">
    <location>
        <begin position="316"/>
        <end position="337"/>
    </location>
</feature>
<dbReference type="Pfam" id="PF13303">
    <property type="entry name" value="PTS_EIIC_2"/>
    <property type="match status" value="1"/>
</dbReference>
<evidence type="ECO:0000256" key="3">
    <source>
        <dbReference type="ARBA" id="ARBA00022475"/>
    </source>
</evidence>
<evidence type="ECO:0000256" key="5">
    <source>
        <dbReference type="ARBA" id="ARBA00022692"/>
    </source>
</evidence>
<keyword evidence="5 8" id="KW-0812">Transmembrane</keyword>
<dbReference type="RefSeq" id="WP_186859629.1">
    <property type="nucleotide sequence ID" value="NZ_JACOOO010000012.1"/>
</dbReference>
<protein>
    <submittedName>
        <fullName evidence="10">PTS sugar transporter subunit IIC</fullName>
    </submittedName>
</protein>
<feature type="domain" description="Phosphotransferase system EIIC" evidence="9">
    <location>
        <begin position="15"/>
        <end position="352"/>
    </location>
</feature>
<feature type="transmembrane region" description="Helical" evidence="8">
    <location>
        <begin position="215"/>
        <end position="234"/>
    </location>
</feature>
<evidence type="ECO:0000313" key="10">
    <source>
        <dbReference type="EMBL" id="MBC5628596.1"/>
    </source>
</evidence>
<evidence type="ECO:0000313" key="11">
    <source>
        <dbReference type="Proteomes" id="UP000596929"/>
    </source>
</evidence>
<dbReference type="Proteomes" id="UP000596929">
    <property type="component" value="Unassembled WGS sequence"/>
</dbReference>
<feature type="transmembrane region" description="Helical" evidence="8">
    <location>
        <begin position="139"/>
        <end position="161"/>
    </location>
</feature>
<evidence type="ECO:0000256" key="2">
    <source>
        <dbReference type="ARBA" id="ARBA00022448"/>
    </source>
</evidence>
<keyword evidence="11" id="KW-1185">Reference proteome</keyword>
<evidence type="ECO:0000256" key="1">
    <source>
        <dbReference type="ARBA" id="ARBA00004651"/>
    </source>
</evidence>
<accession>A0ABR7DB35</accession>
<proteinExistence type="predicted"/>
<sequence>MKFIKKYLNHIFIDGLSGMALGLFSTLIMGTILQQIGKLIGGDIGNLTFIIGKVAAACTSAGIGVGVAYKYKSSPLVVVSAAVSGVIGGYATKILAGSIMTDTGAIMLAGPGEPLGAFIAAFVAIEVGNIISGKTKVDIILTPLISIAFGSSIGLLVGPPISKFMTSLGNIIIFATEQQPFIMGILVAVIMGMLLTLPISSAAIGVILDLNGITAGAAVVGCCCQMVGFAVASYRENKFGGLLAQGIGTSMLQIPNIFKKPIIWLPSIISSAILGPISTTVLKMTNNATGSGMGSAGFVGQIMAYETMVETIKPSIVIIEIVLMHFLLPAIITLLISEYMRKKGLIKLGDMSLKL</sequence>
<feature type="transmembrane region" description="Helical" evidence="8">
    <location>
        <begin position="76"/>
        <end position="95"/>
    </location>
</feature>
<reference evidence="10 11" key="1">
    <citation type="submission" date="2020-08" db="EMBL/GenBank/DDBJ databases">
        <title>Genome public.</title>
        <authorList>
            <person name="Liu C."/>
            <person name="Sun Q."/>
        </authorList>
    </citation>
    <scope>NUCLEOTIDE SEQUENCE [LARGE SCALE GENOMIC DNA]</scope>
    <source>
        <strain evidence="10 11">NSJ-6</strain>
    </source>
</reference>
<keyword evidence="6 8" id="KW-1133">Transmembrane helix</keyword>
<dbReference type="InterPro" id="IPR003352">
    <property type="entry name" value="PTS_EIIC"/>
</dbReference>